<dbReference type="InterPro" id="IPR013106">
    <property type="entry name" value="Ig_V-set"/>
</dbReference>
<dbReference type="Bgee" id="ENSPREG00000022794">
    <property type="expression patterns" value="Expressed in caudal fin and 1 other cell type or tissue"/>
</dbReference>
<evidence type="ECO:0000256" key="11">
    <source>
        <dbReference type="ARBA" id="ARBA00022949"/>
    </source>
</evidence>
<dbReference type="SMART" id="SM00408">
    <property type="entry name" value="IGc2"/>
    <property type="match status" value="2"/>
</dbReference>
<evidence type="ECO:0000256" key="15">
    <source>
        <dbReference type="ARBA" id="ARBA00023180"/>
    </source>
</evidence>
<dbReference type="InterPro" id="IPR007110">
    <property type="entry name" value="Ig-like_dom"/>
</dbReference>
<evidence type="ECO:0000256" key="17">
    <source>
        <dbReference type="ARBA" id="ARBA00030590"/>
    </source>
</evidence>
<dbReference type="Pfam" id="PF13927">
    <property type="entry name" value="Ig_3"/>
    <property type="match status" value="1"/>
</dbReference>
<feature type="domain" description="Ig-like" evidence="21">
    <location>
        <begin position="22"/>
        <end position="123"/>
    </location>
</feature>
<evidence type="ECO:0000256" key="7">
    <source>
        <dbReference type="ARBA" id="ARBA00022553"/>
    </source>
</evidence>
<evidence type="ECO:0000256" key="16">
    <source>
        <dbReference type="ARBA" id="ARBA00023319"/>
    </source>
</evidence>
<protein>
    <recommendedName>
        <fullName evidence="4">Junctional adhesion molecule A</fullName>
    </recommendedName>
    <alternativeName>
        <fullName evidence="17">Junctional adhesion molecule 1</fullName>
    </alternativeName>
</protein>
<feature type="signal peptide" evidence="20">
    <location>
        <begin position="1"/>
        <end position="19"/>
    </location>
</feature>
<evidence type="ECO:0000256" key="5">
    <source>
        <dbReference type="ARBA" id="ARBA00022427"/>
    </source>
</evidence>
<evidence type="ECO:0000256" key="4">
    <source>
        <dbReference type="ARBA" id="ARBA00016608"/>
    </source>
</evidence>
<dbReference type="Pfam" id="PF07686">
    <property type="entry name" value="V-set"/>
    <property type="match status" value="1"/>
</dbReference>
<sequence length="308" mass="33360">MGRLVSLLLFLCAATGLDGKGFDVTTTTPTPKVKENEGVDMTCSFTADFGSDPRIEWRFVDSKGSAGYVMFDKKITDSYANRVTIYSNTNLRFSKVTSKDNGVYYCDVSSASSTPKSAKVVLTVLVPPSVPNCGIPQTVTTNTRATLTCHDPNGSPPPTYSWYKGTTLLPADPSTNVAFKNATYKLDTKTGMLVFPSVTKMDTGEYYCEVSNEAGPSQRCKSVKMEVRDINTGGIVAGVIFGLLLLGLLIFGLWFANKKGYLPLKTESNKQSSAAYKPPSVYGGGGGEEDDVSKIHLYFKNNIVIFIL</sequence>
<dbReference type="GO" id="GO:0090559">
    <property type="term" value="P:regulation of membrane permeability"/>
    <property type="evidence" value="ECO:0007669"/>
    <property type="project" value="TreeGrafter"/>
</dbReference>
<organism evidence="22 23">
    <name type="scientific">Poecilia reticulata</name>
    <name type="common">Guppy</name>
    <name type="synonym">Acanthophacelus reticulatus</name>
    <dbReference type="NCBI Taxonomy" id="8081"/>
    <lineage>
        <taxon>Eukaryota</taxon>
        <taxon>Metazoa</taxon>
        <taxon>Chordata</taxon>
        <taxon>Craniata</taxon>
        <taxon>Vertebrata</taxon>
        <taxon>Euteleostomi</taxon>
        <taxon>Actinopterygii</taxon>
        <taxon>Neopterygii</taxon>
        <taxon>Teleostei</taxon>
        <taxon>Neoteleostei</taxon>
        <taxon>Acanthomorphata</taxon>
        <taxon>Ovalentaria</taxon>
        <taxon>Atherinomorphae</taxon>
        <taxon>Cyprinodontiformes</taxon>
        <taxon>Poeciliidae</taxon>
        <taxon>Poeciliinae</taxon>
        <taxon>Poecilia</taxon>
    </lineage>
</organism>
<dbReference type="SMART" id="SM00406">
    <property type="entry name" value="IGv"/>
    <property type="match status" value="2"/>
</dbReference>
<keyword evidence="15" id="KW-0325">Glycoprotein</keyword>
<feature type="chain" id="PRO_5018229451" description="Junctional adhesion molecule A" evidence="20">
    <location>
        <begin position="20"/>
        <end position="308"/>
    </location>
</feature>
<keyword evidence="5" id="KW-0796">Tight junction</keyword>
<keyword evidence="16" id="KW-0393">Immunoglobulin domain</keyword>
<dbReference type="GO" id="GO:0050892">
    <property type="term" value="P:intestinal absorption"/>
    <property type="evidence" value="ECO:0007669"/>
    <property type="project" value="TreeGrafter"/>
</dbReference>
<accession>A0A3P9QHM2</accession>
<reference evidence="22" key="3">
    <citation type="submission" date="2025-09" db="UniProtKB">
        <authorList>
            <consortium name="Ensembl"/>
        </authorList>
    </citation>
    <scope>IDENTIFICATION</scope>
    <source>
        <strain evidence="22">Guanapo</strain>
    </source>
</reference>
<comment type="subunit">
    <text evidence="18">Interacts with the ninth PDZ domain of MPDZ. Interacts with the first PDZ domain of PARD3. The association between PARD3 and PARD6B probably disrupts this interaction. Interacts with ITGAL (via I-domain). Interacts with CD151.</text>
</comment>
<dbReference type="Proteomes" id="UP000242638">
    <property type="component" value="Unassembled WGS sequence"/>
</dbReference>
<keyword evidence="11" id="KW-0965">Cell junction</keyword>
<comment type="subcellular location">
    <subcellularLocation>
        <location evidence="2">Cell junction</location>
        <location evidence="2">Tight junction</location>
    </subcellularLocation>
    <subcellularLocation>
        <location evidence="1">Cell membrane</location>
        <topology evidence="1">Single-pass type I membrane protein</topology>
    </subcellularLocation>
</comment>
<dbReference type="InterPro" id="IPR003598">
    <property type="entry name" value="Ig_sub2"/>
</dbReference>
<evidence type="ECO:0000256" key="6">
    <source>
        <dbReference type="ARBA" id="ARBA00022475"/>
    </source>
</evidence>
<evidence type="ECO:0000256" key="20">
    <source>
        <dbReference type="SAM" id="SignalP"/>
    </source>
</evidence>
<evidence type="ECO:0000256" key="3">
    <source>
        <dbReference type="ARBA" id="ARBA00008637"/>
    </source>
</evidence>
<dbReference type="Ensembl" id="ENSPRET00000034016.1">
    <property type="protein sequence ID" value="ENSPREP00000033637.1"/>
    <property type="gene ID" value="ENSPREG00000022794.1"/>
</dbReference>
<reference evidence="22" key="2">
    <citation type="submission" date="2025-08" db="UniProtKB">
        <authorList>
            <consortium name="Ensembl"/>
        </authorList>
    </citation>
    <scope>IDENTIFICATION</scope>
    <source>
        <strain evidence="22">Guanapo</strain>
    </source>
</reference>
<evidence type="ECO:0000256" key="2">
    <source>
        <dbReference type="ARBA" id="ARBA00004435"/>
    </source>
</evidence>
<dbReference type="Gene3D" id="2.60.40.10">
    <property type="entry name" value="Immunoglobulins"/>
    <property type="match status" value="2"/>
</dbReference>
<dbReference type="PROSITE" id="PS50835">
    <property type="entry name" value="IG_LIKE"/>
    <property type="match status" value="2"/>
</dbReference>
<keyword evidence="6" id="KW-1003">Cell membrane</keyword>
<keyword evidence="8 19" id="KW-0812">Transmembrane</keyword>
<reference evidence="23" key="1">
    <citation type="submission" date="2013-11" db="EMBL/GenBank/DDBJ databases">
        <title>The genomic landscape of the Guanapo guppy.</title>
        <authorList>
            <person name="Kuenstner A."/>
            <person name="Dreyer C."/>
        </authorList>
    </citation>
    <scope>NUCLEOTIDE SEQUENCE</scope>
    <source>
        <strain evidence="23">Guanapo</strain>
    </source>
</reference>
<evidence type="ECO:0000256" key="1">
    <source>
        <dbReference type="ARBA" id="ARBA00004251"/>
    </source>
</evidence>
<feature type="transmembrane region" description="Helical" evidence="19">
    <location>
        <begin position="235"/>
        <end position="256"/>
    </location>
</feature>
<dbReference type="GO" id="GO:0005923">
    <property type="term" value="C:bicellular tight junction"/>
    <property type="evidence" value="ECO:0007669"/>
    <property type="project" value="UniProtKB-SubCell"/>
</dbReference>
<evidence type="ECO:0000313" key="23">
    <source>
        <dbReference type="Proteomes" id="UP000242638"/>
    </source>
</evidence>
<dbReference type="GO" id="GO:0005886">
    <property type="term" value="C:plasma membrane"/>
    <property type="evidence" value="ECO:0007669"/>
    <property type="project" value="UniProtKB-SubCell"/>
</dbReference>
<keyword evidence="13 19" id="KW-0472">Membrane</keyword>
<evidence type="ECO:0000256" key="19">
    <source>
        <dbReference type="SAM" id="Phobius"/>
    </source>
</evidence>
<dbReference type="PANTHER" id="PTHR45113">
    <property type="entry name" value="JUNCTIONAL ADHESION MOLECULE A"/>
    <property type="match status" value="1"/>
</dbReference>
<keyword evidence="7" id="KW-0597">Phosphoprotein</keyword>
<dbReference type="InterPro" id="IPR003599">
    <property type="entry name" value="Ig_sub"/>
</dbReference>
<dbReference type="FunFam" id="2.60.40.10:FF:000342">
    <property type="entry name" value="Junctional adhesion molecule A"/>
    <property type="match status" value="1"/>
</dbReference>
<keyword evidence="10" id="KW-0677">Repeat</keyword>
<comment type="similarity">
    <text evidence="3">Belongs to the immunoglobulin superfamily.</text>
</comment>
<evidence type="ECO:0000256" key="13">
    <source>
        <dbReference type="ARBA" id="ARBA00023136"/>
    </source>
</evidence>
<dbReference type="GO" id="GO:0090557">
    <property type="term" value="P:establishment of endothelial intestinal barrier"/>
    <property type="evidence" value="ECO:0007669"/>
    <property type="project" value="TreeGrafter"/>
</dbReference>
<dbReference type="InterPro" id="IPR013783">
    <property type="entry name" value="Ig-like_fold"/>
</dbReference>
<evidence type="ECO:0000256" key="10">
    <source>
        <dbReference type="ARBA" id="ARBA00022737"/>
    </source>
</evidence>
<evidence type="ECO:0000259" key="21">
    <source>
        <dbReference type="PROSITE" id="PS50835"/>
    </source>
</evidence>
<evidence type="ECO:0000256" key="9">
    <source>
        <dbReference type="ARBA" id="ARBA00022729"/>
    </source>
</evidence>
<keyword evidence="23" id="KW-1185">Reference proteome</keyword>
<keyword evidence="12 19" id="KW-1133">Transmembrane helix</keyword>
<evidence type="ECO:0000256" key="12">
    <source>
        <dbReference type="ARBA" id="ARBA00022989"/>
    </source>
</evidence>
<dbReference type="PANTHER" id="PTHR45113:SF1">
    <property type="entry name" value="JUNCTIONAL ADHESION MOLECULE A"/>
    <property type="match status" value="1"/>
</dbReference>
<dbReference type="SUPFAM" id="SSF48726">
    <property type="entry name" value="Immunoglobulin"/>
    <property type="match status" value="2"/>
</dbReference>
<evidence type="ECO:0000256" key="18">
    <source>
        <dbReference type="ARBA" id="ARBA00046718"/>
    </source>
</evidence>
<feature type="domain" description="Ig-like" evidence="21">
    <location>
        <begin position="128"/>
        <end position="224"/>
    </location>
</feature>
<evidence type="ECO:0000256" key="14">
    <source>
        <dbReference type="ARBA" id="ARBA00023157"/>
    </source>
</evidence>
<keyword evidence="14" id="KW-1015">Disulfide bond</keyword>
<evidence type="ECO:0000313" key="22">
    <source>
        <dbReference type="Ensembl" id="ENSPREP00000033637.1"/>
    </source>
</evidence>
<keyword evidence="9 20" id="KW-0732">Signal</keyword>
<dbReference type="STRING" id="8081.ENSPREP00000033637"/>
<evidence type="ECO:0000256" key="8">
    <source>
        <dbReference type="ARBA" id="ARBA00022692"/>
    </source>
</evidence>
<name>A0A3P9QHM2_POERE</name>
<dbReference type="InterPro" id="IPR036179">
    <property type="entry name" value="Ig-like_dom_sf"/>
</dbReference>
<dbReference type="GO" id="GO:0007155">
    <property type="term" value="P:cell adhesion"/>
    <property type="evidence" value="ECO:0007669"/>
    <property type="project" value="InterPro"/>
</dbReference>
<dbReference type="InterPro" id="IPR042456">
    <property type="entry name" value="F11R"/>
</dbReference>
<proteinExistence type="inferred from homology"/>
<dbReference type="OMA" id="VEWKFVH"/>
<dbReference type="SMART" id="SM00409">
    <property type="entry name" value="IG"/>
    <property type="match status" value="2"/>
</dbReference>
<dbReference type="AlphaFoldDB" id="A0A3P9QHM2"/>
<dbReference type="GeneTree" id="ENSGT00940000159186"/>